<dbReference type="EMBL" id="JAEAOA010000856">
    <property type="protein sequence ID" value="KAK3581034.1"/>
    <property type="molecule type" value="Genomic_DNA"/>
</dbReference>
<evidence type="ECO:0000313" key="4">
    <source>
        <dbReference type="EMBL" id="KAK3581034.1"/>
    </source>
</evidence>
<dbReference type="Pfam" id="PF00076">
    <property type="entry name" value="RRM_1"/>
    <property type="match status" value="3"/>
</dbReference>
<reference evidence="4" key="2">
    <citation type="journal article" date="2021" name="Genome Biol. Evol.">
        <title>Developing a high-quality reference genome for a parasitic bivalve with doubly uniparental inheritance (Bivalvia: Unionida).</title>
        <authorList>
            <person name="Smith C.H."/>
        </authorList>
    </citation>
    <scope>NUCLEOTIDE SEQUENCE</scope>
    <source>
        <strain evidence="4">CHS0354</strain>
        <tissue evidence="4">Mantle</tissue>
    </source>
</reference>
<gene>
    <name evidence="4" type="ORF">CHS0354_013930</name>
</gene>
<name>A0AAE0RWU3_9BIVA</name>
<reference evidence="4" key="1">
    <citation type="journal article" date="2021" name="Genome Biol. Evol.">
        <title>A High-Quality Reference Genome for a Parasitic Bivalve with Doubly Uniparental Inheritance (Bivalvia: Unionida).</title>
        <authorList>
            <person name="Smith C.H."/>
        </authorList>
    </citation>
    <scope>NUCLEOTIDE SEQUENCE</scope>
    <source>
        <strain evidence="4">CHS0354</strain>
    </source>
</reference>
<accession>A0AAE0RWU3</accession>
<dbReference type="SUPFAM" id="SSF54928">
    <property type="entry name" value="RNA-binding domain, RBD"/>
    <property type="match status" value="2"/>
</dbReference>
<keyword evidence="1 2" id="KW-0694">RNA-binding</keyword>
<dbReference type="PROSITE" id="PS50102">
    <property type="entry name" value="RRM"/>
    <property type="match status" value="3"/>
</dbReference>
<dbReference type="InterPro" id="IPR000504">
    <property type="entry name" value="RRM_dom"/>
</dbReference>
<dbReference type="Proteomes" id="UP001195483">
    <property type="component" value="Unassembled WGS sequence"/>
</dbReference>
<dbReference type="Pfam" id="PF18360">
    <property type="entry name" value="hnRNP_Q_AcD"/>
    <property type="match status" value="1"/>
</dbReference>
<dbReference type="InterPro" id="IPR041337">
    <property type="entry name" value="hnRNP_Q_AcD"/>
</dbReference>
<evidence type="ECO:0000256" key="2">
    <source>
        <dbReference type="PROSITE-ProRule" id="PRU00176"/>
    </source>
</evidence>
<dbReference type="GO" id="GO:0003723">
    <property type="term" value="F:RNA binding"/>
    <property type="evidence" value="ECO:0007669"/>
    <property type="project" value="UniProtKB-UniRule"/>
</dbReference>
<dbReference type="Gene3D" id="3.30.70.330">
    <property type="match status" value="3"/>
</dbReference>
<dbReference type="InterPro" id="IPR012677">
    <property type="entry name" value="Nucleotide-bd_a/b_plait_sf"/>
</dbReference>
<feature type="domain" description="RRM" evidence="3">
    <location>
        <begin position="268"/>
        <end position="353"/>
    </location>
</feature>
<evidence type="ECO:0000259" key="3">
    <source>
        <dbReference type="PROSITE" id="PS50102"/>
    </source>
</evidence>
<comment type="caution">
    <text evidence="4">The sequence shown here is derived from an EMBL/GenBank/DDBJ whole genome shotgun (WGS) entry which is preliminary data.</text>
</comment>
<dbReference type="InterPro" id="IPR035979">
    <property type="entry name" value="RBD_domain_sf"/>
</dbReference>
<dbReference type="AlphaFoldDB" id="A0AAE0RWU3"/>
<protein>
    <recommendedName>
        <fullName evidence="3">RRM domain-containing protein</fullName>
    </recommendedName>
</protein>
<sequence>MVSEICFNGHLRNGEHSDYQEELEINKVDKQTGKLILREEQSDSDCTLNEKSELEKLIDYGIDKSVAVELLRFFKDKNISYDDLDETAREAIKEFSLNDAKLMIDLVLKSDVEYVVNNSSYICFQMKIFITNKSSYTDPSMSLPGPDKEKLREILKETGYPLEIIPGHRRYGGPPPDYKRGPPRHGHEVNVGCIPKDWFEDKLVPLFQTFGTIYEIRLPIDIQTGYNKRYCFVSYCKKDDANSACQRLTYIQYQPDKRLRTNIRNTERCLYVRKIPMYMSSNELKKEFEKITPGIKDVFVCCTPEMQEIDLKNNGYCYVDYEDHKQAAAAKEDLGRVGSRLFGPNIVADWANPEDEPDDEFMSEVKVVYVKNISKFTKLDTLKIWFERFGKIEKVDLGEGYGLVHFENREDALTAIEKMNGRMYGRYRLECSLSMFRDLNSVILVKGVSF</sequence>
<keyword evidence="5" id="KW-1185">Reference proteome</keyword>
<dbReference type="PANTHER" id="PTHR21245">
    <property type="entry name" value="HETEROGENEOUS NUCLEAR RIBONUCLEOPROTEIN"/>
    <property type="match status" value="1"/>
</dbReference>
<organism evidence="4 5">
    <name type="scientific">Potamilus streckersoni</name>
    <dbReference type="NCBI Taxonomy" id="2493646"/>
    <lineage>
        <taxon>Eukaryota</taxon>
        <taxon>Metazoa</taxon>
        <taxon>Spiralia</taxon>
        <taxon>Lophotrochozoa</taxon>
        <taxon>Mollusca</taxon>
        <taxon>Bivalvia</taxon>
        <taxon>Autobranchia</taxon>
        <taxon>Heteroconchia</taxon>
        <taxon>Palaeoheterodonta</taxon>
        <taxon>Unionida</taxon>
        <taxon>Unionoidea</taxon>
        <taxon>Unionidae</taxon>
        <taxon>Ambleminae</taxon>
        <taxon>Lampsilini</taxon>
        <taxon>Potamilus</taxon>
    </lineage>
</organism>
<dbReference type="SMART" id="SM00360">
    <property type="entry name" value="RRM"/>
    <property type="match status" value="3"/>
</dbReference>
<proteinExistence type="predicted"/>
<feature type="domain" description="RRM" evidence="3">
    <location>
        <begin position="366"/>
        <end position="436"/>
    </location>
</feature>
<evidence type="ECO:0000256" key="1">
    <source>
        <dbReference type="ARBA" id="ARBA00022884"/>
    </source>
</evidence>
<feature type="domain" description="RRM" evidence="3">
    <location>
        <begin position="187"/>
        <end position="266"/>
    </location>
</feature>
<evidence type="ECO:0000313" key="5">
    <source>
        <dbReference type="Proteomes" id="UP001195483"/>
    </source>
</evidence>
<reference evidence="4" key="3">
    <citation type="submission" date="2023-05" db="EMBL/GenBank/DDBJ databases">
        <authorList>
            <person name="Smith C.H."/>
        </authorList>
    </citation>
    <scope>NUCLEOTIDE SEQUENCE</scope>
    <source>
        <strain evidence="4">CHS0354</strain>
        <tissue evidence="4">Mantle</tissue>
    </source>
</reference>